<keyword evidence="5" id="KW-1185">Reference proteome</keyword>
<evidence type="ECO:0000259" key="3">
    <source>
        <dbReference type="PROSITE" id="PS50075"/>
    </source>
</evidence>
<evidence type="ECO:0000256" key="1">
    <source>
        <dbReference type="ARBA" id="ARBA00022450"/>
    </source>
</evidence>
<dbReference type="SMART" id="SM00823">
    <property type="entry name" value="PKS_PP"/>
    <property type="match status" value="1"/>
</dbReference>
<dbReference type="EMBL" id="BNDV01000002">
    <property type="protein sequence ID" value="GHI11653.1"/>
    <property type="molecule type" value="Genomic_DNA"/>
</dbReference>
<proteinExistence type="predicted"/>
<keyword evidence="2" id="KW-0597">Phosphoprotein</keyword>
<dbReference type="Pfam" id="PF00550">
    <property type="entry name" value="PP-binding"/>
    <property type="match status" value="1"/>
</dbReference>
<evidence type="ECO:0000256" key="2">
    <source>
        <dbReference type="ARBA" id="ARBA00022553"/>
    </source>
</evidence>
<accession>A0ABQ3NFU0</accession>
<dbReference type="Gene3D" id="1.10.1200.10">
    <property type="entry name" value="ACP-like"/>
    <property type="match status" value="1"/>
</dbReference>
<feature type="domain" description="Carrier" evidence="3">
    <location>
        <begin position="14"/>
        <end position="91"/>
    </location>
</feature>
<dbReference type="Proteomes" id="UP000660554">
    <property type="component" value="Unassembled WGS sequence"/>
</dbReference>
<reference evidence="5" key="1">
    <citation type="submission" date="2020-09" db="EMBL/GenBank/DDBJ databases">
        <title>Whole genome shotgun sequence of Streptomyces cinnamonensis NBRC 15873.</title>
        <authorList>
            <person name="Komaki H."/>
            <person name="Tamura T."/>
        </authorList>
    </citation>
    <scope>NUCLEOTIDE SEQUENCE [LARGE SCALE GENOMIC DNA]</scope>
    <source>
        <strain evidence="5">NBRC 15873</strain>
    </source>
</reference>
<dbReference type="PROSITE" id="PS50075">
    <property type="entry name" value="CARRIER"/>
    <property type="match status" value="1"/>
</dbReference>
<evidence type="ECO:0000313" key="5">
    <source>
        <dbReference type="Proteomes" id="UP000660554"/>
    </source>
</evidence>
<sequence length="91" mass="9693">MKETETMSDPTTTTMTLDDLRRILSESAGSEGGQLDGDILDTAFTELGYDSLALLETSAVIQREYGVEIPDKVATPRELLDSVNGSLPAAG</sequence>
<dbReference type="InterPro" id="IPR036736">
    <property type="entry name" value="ACP-like_sf"/>
</dbReference>
<dbReference type="SUPFAM" id="SSF47336">
    <property type="entry name" value="ACP-like"/>
    <property type="match status" value="1"/>
</dbReference>
<name>A0ABQ3NFU0_STRVG</name>
<organism evidence="4 5">
    <name type="scientific">Streptomyces virginiae</name>
    <name type="common">Streptomyces cinnamonensis</name>
    <dbReference type="NCBI Taxonomy" id="1961"/>
    <lineage>
        <taxon>Bacteria</taxon>
        <taxon>Bacillati</taxon>
        <taxon>Actinomycetota</taxon>
        <taxon>Actinomycetes</taxon>
        <taxon>Kitasatosporales</taxon>
        <taxon>Streptomycetaceae</taxon>
        <taxon>Streptomyces</taxon>
    </lineage>
</organism>
<dbReference type="InterPro" id="IPR009081">
    <property type="entry name" value="PP-bd_ACP"/>
</dbReference>
<protein>
    <submittedName>
        <fullName evidence="4">Actinorhodin polyketide synthase acyl carrier protein</fullName>
    </submittedName>
</protein>
<comment type="caution">
    <text evidence="4">The sequence shown here is derived from an EMBL/GenBank/DDBJ whole genome shotgun (WGS) entry which is preliminary data.</text>
</comment>
<gene>
    <name evidence="4" type="ORF">Scinn_11160</name>
</gene>
<evidence type="ECO:0000313" key="4">
    <source>
        <dbReference type="EMBL" id="GHI11653.1"/>
    </source>
</evidence>
<dbReference type="InterPro" id="IPR020806">
    <property type="entry name" value="PKS_PP-bd"/>
</dbReference>
<keyword evidence="1" id="KW-0596">Phosphopantetheine</keyword>